<proteinExistence type="predicted"/>
<protein>
    <submittedName>
        <fullName evidence="1">Uncharacterized protein</fullName>
    </submittedName>
</protein>
<evidence type="ECO:0000313" key="2">
    <source>
        <dbReference type="Proteomes" id="UP000663836"/>
    </source>
</evidence>
<dbReference type="EMBL" id="CAJOBD010012844">
    <property type="protein sequence ID" value="CAF4184986.1"/>
    <property type="molecule type" value="Genomic_DNA"/>
</dbReference>
<sequence>MSSASSSVSPSIDEINKKLQDTKLDLYLFLPDDPFHLQSSDVTYKIFLPPTNSSGDIYHIISYLMLAKYKNTKLPLIQLSHDGKKTSEEHESQMNTYLQTQRCIQFAKHLGFKDSFLPPIDFGEDNKYRPNARYVKVADYLKENDKNENIYYCEQKLLTTLISYYFLTHGRVETTTILNKSYEKWSVNEKINNEIKQKVQQEIETIKTKAGSKPLIIIQYRYSSKANNNQNIDEIEILNRLAKYLDQKDYVTWYLFVDSRAKESKGISSIDNKTYCFPYEIENHDYGKLFHLEFLLQILKLKNVKGIIGNTSGCLDLAAFVGHNVLNLHKFDNEMNYQSYRIFLQSSFLIVEDFNENVIKNILKDKHQHWIDFTDKIMNENMPIAAGWINNIKNTPTFPKQKFENFNDNSTNNAGFVDLHQIITWKNDELCKRKSFQYYIFIFVSFLVNNTILFTIDQMSNE</sequence>
<name>A0A820AGH2_9BILA</name>
<dbReference type="Proteomes" id="UP000663836">
    <property type="component" value="Unassembled WGS sequence"/>
</dbReference>
<gene>
    <name evidence="1" type="ORF">JBS370_LOCUS35715</name>
</gene>
<dbReference type="AlphaFoldDB" id="A0A820AGH2"/>
<reference evidence="1" key="1">
    <citation type="submission" date="2021-02" db="EMBL/GenBank/DDBJ databases">
        <authorList>
            <person name="Nowell W R."/>
        </authorList>
    </citation>
    <scope>NUCLEOTIDE SEQUENCE</scope>
</reference>
<evidence type="ECO:0000313" key="1">
    <source>
        <dbReference type="EMBL" id="CAF4184986.1"/>
    </source>
</evidence>
<accession>A0A820AGH2</accession>
<comment type="caution">
    <text evidence="1">The sequence shown here is derived from an EMBL/GenBank/DDBJ whole genome shotgun (WGS) entry which is preliminary data.</text>
</comment>
<organism evidence="1 2">
    <name type="scientific">Rotaria sordida</name>
    <dbReference type="NCBI Taxonomy" id="392033"/>
    <lineage>
        <taxon>Eukaryota</taxon>
        <taxon>Metazoa</taxon>
        <taxon>Spiralia</taxon>
        <taxon>Gnathifera</taxon>
        <taxon>Rotifera</taxon>
        <taxon>Eurotatoria</taxon>
        <taxon>Bdelloidea</taxon>
        <taxon>Philodinida</taxon>
        <taxon>Philodinidae</taxon>
        <taxon>Rotaria</taxon>
    </lineage>
</organism>